<feature type="region of interest" description="Disordered" evidence="3">
    <location>
        <begin position="128"/>
        <end position="153"/>
    </location>
</feature>
<gene>
    <name evidence="5" type="ORF">SVIM_LOCUS107369</name>
</gene>
<dbReference type="PANTHER" id="PTHR48025:SF1">
    <property type="entry name" value="RRM DOMAIN-CONTAINING PROTEIN"/>
    <property type="match status" value="1"/>
</dbReference>
<feature type="domain" description="RRM" evidence="4">
    <location>
        <begin position="1"/>
        <end position="72"/>
    </location>
</feature>
<evidence type="ECO:0000259" key="4">
    <source>
        <dbReference type="PROSITE" id="PS50102"/>
    </source>
</evidence>
<accession>A0A6N2KRX7</accession>
<name>A0A6N2KRX7_SALVM</name>
<evidence type="ECO:0000256" key="1">
    <source>
        <dbReference type="ARBA" id="ARBA00022884"/>
    </source>
</evidence>
<evidence type="ECO:0000256" key="2">
    <source>
        <dbReference type="PROSITE-ProRule" id="PRU00176"/>
    </source>
</evidence>
<evidence type="ECO:0000256" key="3">
    <source>
        <dbReference type="SAM" id="MobiDB-lite"/>
    </source>
</evidence>
<dbReference type="Gene3D" id="3.30.70.330">
    <property type="match status" value="1"/>
</dbReference>
<dbReference type="SMART" id="SM00360">
    <property type="entry name" value="RRM"/>
    <property type="match status" value="1"/>
</dbReference>
<dbReference type="InterPro" id="IPR012677">
    <property type="entry name" value="Nucleotide-bd_a/b_plait_sf"/>
</dbReference>
<dbReference type="SUPFAM" id="SSF54928">
    <property type="entry name" value="RNA-binding domain, RBD"/>
    <property type="match status" value="1"/>
</dbReference>
<feature type="compositionally biased region" description="Low complexity" evidence="3">
    <location>
        <begin position="137"/>
        <end position="151"/>
    </location>
</feature>
<dbReference type="PANTHER" id="PTHR48025">
    <property type="entry name" value="OS02G0815200 PROTEIN"/>
    <property type="match status" value="1"/>
</dbReference>
<dbReference type="PROSITE" id="PS50102">
    <property type="entry name" value="RRM"/>
    <property type="match status" value="1"/>
</dbReference>
<evidence type="ECO:0000313" key="5">
    <source>
        <dbReference type="EMBL" id="VFU29409.1"/>
    </source>
</evidence>
<dbReference type="InterPro" id="IPR035979">
    <property type="entry name" value="RBD_domain_sf"/>
</dbReference>
<dbReference type="EMBL" id="CAADRP010000546">
    <property type="protein sequence ID" value="VFU29409.1"/>
    <property type="molecule type" value="Genomic_DNA"/>
</dbReference>
<dbReference type="InterPro" id="IPR050502">
    <property type="entry name" value="Euk_RNA-bind_prot"/>
</dbReference>
<dbReference type="Pfam" id="PF00076">
    <property type="entry name" value="RRM_1"/>
    <property type="match status" value="1"/>
</dbReference>
<dbReference type="InterPro" id="IPR000504">
    <property type="entry name" value="RRM_dom"/>
</dbReference>
<organism evidence="5">
    <name type="scientific">Salix viminalis</name>
    <name type="common">Common osier</name>
    <name type="synonym">Basket willow</name>
    <dbReference type="NCBI Taxonomy" id="40686"/>
    <lineage>
        <taxon>Eukaryota</taxon>
        <taxon>Viridiplantae</taxon>
        <taxon>Streptophyta</taxon>
        <taxon>Embryophyta</taxon>
        <taxon>Tracheophyta</taxon>
        <taxon>Spermatophyta</taxon>
        <taxon>Magnoliopsida</taxon>
        <taxon>eudicotyledons</taxon>
        <taxon>Gunneridae</taxon>
        <taxon>Pentapetalae</taxon>
        <taxon>rosids</taxon>
        <taxon>fabids</taxon>
        <taxon>Malpighiales</taxon>
        <taxon>Salicaceae</taxon>
        <taxon>Saliceae</taxon>
        <taxon>Salix</taxon>
    </lineage>
</organism>
<sequence>MSRLLGLGSSVTDDTLRAVFSKYGELVHVKIPAGKRCGFVQFANRTCAEQALSMLNGTQIAGQNIRLSWGRSPSNKQAQPEQSQWNGGGYYGYPQGYDAYDYAAAAAAAAADPSMYMEDILGMETTSNRELTSSNQELTSSNPELTSSNSSDLFPLRNRCARTDFNR</sequence>
<proteinExistence type="predicted"/>
<keyword evidence="1 2" id="KW-0694">RNA-binding</keyword>
<dbReference type="AlphaFoldDB" id="A0A6N2KRX7"/>
<dbReference type="GO" id="GO:0003729">
    <property type="term" value="F:mRNA binding"/>
    <property type="evidence" value="ECO:0007669"/>
    <property type="project" value="TreeGrafter"/>
</dbReference>
<reference evidence="5" key="1">
    <citation type="submission" date="2019-03" db="EMBL/GenBank/DDBJ databases">
        <authorList>
            <person name="Mank J."/>
            <person name="Almeida P."/>
        </authorList>
    </citation>
    <scope>NUCLEOTIDE SEQUENCE</scope>
    <source>
        <strain evidence="5">78183</strain>
    </source>
</reference>
<protein>
    <recommendedName>
        <fullName evidence="4">RRM domain-containing protein</fullName>
    </recommendedName>
</protein>